<dbReference type="InterPro" id="IPR036397">
    <property type="entry name" value="RNaseH_sf"/>
</dbReference>
<evidence type="ECO:0000313" key="4">
    <source>
        <dbReference type="Proteomes" id="UP001305815"/>
    </source>
</evidence>
<dbReference type="RefSeq" id="WP_316264350.1">
    <property type="nucleotide sequence ID" value="NZ_AP027742.1"/>
</dbReference>
<dbReference type="Pfam" id="PF13333">
    <property type="entry name" value="rve_2"/>
    <property type="match status" value="1"/>
</dbReference>
<dbReference type="InterPro" id="IPR048020">
    <property type="entry name" value="Transpos_IS3"/>
</dbReference>
<dbReference type="EMBL" id="AP027742">
    <property type="protein sequence ID" value="BDZ77318.1"/>
    <property type="molecule type" value="Genomic_DNA"/>
</dbReference>
<accession>A0ABN6YVK0</accession>
<dbReference type="InterPro" id="IPR025948">
    <property type="entry name" value="HTH-like_dom"/>
</dbReference>
<dbReference type="InterPro" id="IPR001584">
    <property type="entry name" value="Integrase_cat-core"/>
</dbReference>
<reference evidence="4" key="1">
    <citation type="journal article" date="2023" name="Int. J. Syst. Evol. Microbiol.">
        <title>Claveliimonas bilis gen. nov., sp. nov., deoxycholic acid-producing bacteria isolated from human faeces, and reclassification of Sellimonas monacensis Zenner et al. 2021 as Claveliimonas monacensis comb. nov.</title>
        <authorList>
            <person name="Hisatomi A."/>
            <person name="Kastawa N.W.E.P.G."/>
            <person name="Song I."/>
            <person name="Ohkuma M."/>
            <person name="Fukiya S."/>
            <person name="Sakamoto M."/>
        </authorList>
    </citation>
    <scope>NUCLEOTIDE SEQUENCE [LARGE SCALE GENOMIC DNA]</scope>
    <source>
        <strain evidence="4">12BBH14</strain>
    </source>
</reference>
<organism evidence="3 4">
    <name type="scientific">Claveliimonas bilis</name>
    <dbReference type="NCBI Taxonomy" id="3028070"/>
    <lineage>
        <taxon>Bacteria</taxon>
        <taxon>Bacillati</taxon>
        <taxon>Bacillota</taxon>
        <taxon>Clostridia</taxon>
        <taxon>Lachnospirales</taxon>
        <taxon>Lachnospiraceae</taxon>
        <taxon>Claveliimonas</taxon>
    </lineage>
</organism>
<dbReference type="PANTHER" id="PTHR46889:SF5">
    <property type="entry name" value="INTEGRASE PROTEIN"/>
    <property type="match status" value="1"/>
</dbReference>
<dbReference type="Pfam" id="PF13276">
    <property type="entry name" value="HTH_21"/>
    <property type="match status" value="1"/>
</dbReference>
<dbReference type="NCBIfam" id="NF033516">
    <property type="entry name" value="transpos_IS3"/>
    <property type="match status" value="1"/>
</dbReference>
<sequence length="322" mass="37841">METSENKFEIIHETIHKADNRLSVKMLCEIAGVSRSGYYNWVHSAEKRAKKEEQDRADFERILEAYSFRGYDKGAQGIYMRLLHMEPPIIMNVKKIRRLMKKYGLMCNVRKANPYRRMANAIKTNNVADNLVKREFEKYGPRKILLTDITYIPFEGRFCYLSTIIDAFTKEILSYVLSESLEVDFVLETVHLMIEKHGVSLTTETIIHSDQGCHYTSCSFIQLIKDKGLRQSMSRRGNCWDNAPQESFFGRMKDHIGDRIKECTTYREVLGIIDDWMDYYNKDRYQWELAKLSPNEYYKYITTGIYPIKGRKPSADMEEEGN</sequence>
<name>A0ABN6YVK0_9FIRM</name>
<dbReference type="InterPro" id="IPR050900">
    <property type="entry name" value="Transposase_IS3/IS150/IS904"/>
</dbReference>
<dbReference type="Pfam" id="PF00665">
    <property type="entry name" value="rve"/>
    <property type="match status" value="1"/>
</dbReference>
<proteinExistence type="predicted"/>
<feature type="domain" description="Integrase catalytic" evidence="2">
    <location>
        <begin position="137"/>
        <end position="302"/>
    </location>
</feature>
<dbReference type="PROSITE" id="PS50994">
    <property type="entry name" value="INTEGRASE"/>
    <property type="match status" value="1"/>
</dbReference>
<evidence type="ECO:0000256" key="1">
    <source>
        <dbReference type="ARBA" id="ARBA00002286"/>
    </source>
</evidence>
<evidence type="ECO:0000313" key="3">
    <source>
        <dbReference type="EMBL" id="BDZ77318.1"/>
    </source>
</evidence>
<dbReference type="Proteomes" id="UP001305815">
    <property type="component" value="Chromosome"/>
</dbReference>
<gene>
    <name evidence="3" type="primary">tnpB</name>
    <name evidence="3" type="ORF">Lac1_15010</name>
</gene>
<protein>
    <submittedName>
        <fullName evidence="3">Transposase</fullName>
    </submittedName>
</protein>
<dbReference type="Gene3D" id="3.30.420.10">
    <property type="entry name" value="Ribonuclease H-like superfamily/Ribonuclease H"/>
    <property type="match status" value="1"/>
</dbReference>
<dbReference type="InterPro" id="IPR012337">
    <property type="entry name" value="RNaseH-like_sf"/>
</dbReference>
<keyword evidence="4" id="KW-1185">Reference proteome</keyword>
<evidence type="ECO:0000259" key="2">
    <source>
        <dbReference type="PROSITE" id="PS50994"/>
    </source>
</evidence>
<comment type="function">
    <text evidence="1">Involved in the transposition of the insertion sequence.</text>
</comment>
<dbReference type="PANTHER" id="PTHR46889">
    <property type="entry name" value="TRANSPOSASE INSF FOR INSERTION SEQUENCE IS3B-RELATED"/>
    <property type="match status" value="1"/>
</dbReference>
<dbReference type="SUPFAM" id="SSF53098">
    <property type="entry name" value="Ribonuclease H-like"/>
    <property type="match status" value="1"/>
</dbReference>